<dbReference type="PANTHER" id="PTHR31139">
    <property type="entry name" value="ECTOPIC P GRANULES PROTEIN 5 HOMOLOG"/>
    <property type="match status" value="1"/>
</dbReference>
<reference evidence="1 2" key="1">
    <citation type="submission" date="2017-03" db="EMBL/GenBank/DDBJ databases">
        <title>Genome Survey of Euroglyphus maynei.</title>
        <authorList>
            <person name="Arlian L.G."/>
            <person name="Morgan M.S."/>
            <person name="Rider S.D."/>
        </authorList>
    </citation>
    <scope>NUCLEOTIDE SEQUENCE [LARGE SCALE GENOMIC DNA]</scope>
    <source>
        <strain evidence="1">Arlian Lab</strain>
        <tissue evidence="1">Whole body</tissue>
    </source>
</reference>
<sequence>MAELTENDIICYLSRVPFREMLHFMSLINNNDDDDDNNNSSTETSMIRLFAFSTRLIQIFRNGLQNYNCLRFKRLTLYLASMIKQIIKTISDNWRWCKEKFTTKDQALLIRLQVEFDHFMLRSIMAILSTNRRGVWPLLAKIDFEGISEPMLWNILWVVYQNGRNESNEMANNLCPYMSSNYWKDKFRNHVQWKFIFIEKLSILSLEEASGLLDFFYNMAISRSKYESSIIQSDLSSSSLDTQYVDDFFREIIERFAEICLLRKLYSN</sequence>
<organism evidence="1 2">
    <name type="scientific">Euroglyphus maynei</name>
    <name type="common">Mayne's house dust mite</name>
    <dbReference type="NCBI Taxonomy" id="6958"/>
    <lineage>
        <taxon>Eukaryota</taxon>
        <taxon>Metazoa</taxon>
        <taxon>Ecdysozoa</taxon>
        <taxon>Arthropoda</taxon>
        <taxon>Chelicerata</taxon>
        <taxon>Arachnida</taxon>
        <taxon>Acari</taxon>
        <taxon>Acariformes</taxon>
        <taxon>Sarcoptiformes</taxon>
        <taxon>Astigmata</taxon>
        <taxon>Psoroptidia</taxon>
        <taxon>Analgoidea</taxon>
        <taxon>Pyroglyphidae</taxon>
        <taxon>Pyroglyphinae</taxon>
        <taxon>Euroglyphus</taxon>
    </lineage>
</organism>
<dbReference type="EMBL" id="MUJZ01061564">
    <property type="protein sequence ID" value="OTF71337.1"/>
    <property type="molecule type" value="Genomic_DNA"/>
</dbReference>
<evidence type="ECO:0000313" key="2">
    <source>
        <dbReference type="Proteomes" id="UP000194236"/>
    </source>
</evidence>
<dbReference type="GO" id="GO:0097352">
    <property type="term" value="P:autophagosome maturation"/>
    <property type="evidence" value="ECO:0007669"/>
    <property type="project" value="TreeGrafter"/>
</dbReference>
<name>A0A1Y3ATM1_EURMA</name>
<accession>A0A1Y3ATM1</accession>
<proteinExistence type="predicted"/>
<dbReference type="AlphaFoldDB" id="A0A1Y3ATM1"/>
<keyword evidence="2" id="KW-1185">Reference proteome</keyword>
<feature type="non-terminal residue" evidence="1">
    <location>
        <position position="268"/>
    </location>
</feature>
<dbReference type="InterPro" id="IPR051436">
    <property type="entry name" value="Autophagy-related_EPG5"/>
</dbReference>
<dbReference type="PANTHER" id="PTHR31139:SF4">
    <property type="entry name" value="ECTOPIC P GRANULES PROTEIN 5 HOMOLOG"/>
    <property type="match status" value="1"/>
</dbReference>
<gene>
    <name evidence="1" type="ORF">BLA29_009259</name>
</gene>
<protein>
    <submittedName>
        <fullName evidence="1">Uncharacterized protein</fullName>
    </submittedName>
</protein>
<evidence type="ECO:0000313" key="1">
    <source>
        <dbReference type="EMBL" id="OTF71337.1"/>
    </source>
</evidence>
<comment type="caution">
    <text evidence="1">The sequence shown here is derived from an EMBL/GenBank/DDBJ whole genome shotgun (WGS) entry which is preliminary data.</text>
</comment>
<dbReference type="GO" id="GO:0005737">
    <property type="term" value="C:cytoplasm"/>
    <property type="evidence" value="ECO:0007669"/>
    <property type="project" value="TreeGrafter"/>
</dbReference>
<dbReference type="Proteomes" id="UP000194236">
    <property type="component" value="Unassembled WGS sequence"/>
</dbReference>
<dbReference type="OrthoDB" id="6506475at2759"/>